<evidence type="ECO:0000313" key="1">
    <source>
        <dbReference type="EMBL" id="PYE51070.1"/>
    </source>
</evidence>
<gene>
    <name evidence="1" type="ORF">DES52_116137</name>
</gene>
<evidence type="ECO:0000313" key="2">
    <source>
        <dbReference type="Proteomes" id="UP000248326"/>
    </source>
</evidence>
<comment type="caution">
    <text evidence="1">The sequence shown here is derived from an EMBL/GenBank/DDBJ whole genome shotgun (WGS) entry which is preliminary data.</text>
</comment>
<dbReference type="Proteomes" id="UP000248326">
    <property type="component" value="Unassembled WGS sequence"/>
</dbReference>
<dbReference type="AlphaFoldDB" id="A0A318S7A5"/>
<sequence length="75" mass="8258">MGGVPHLPVGESTSTCAFCHDPMTFFFQVAFPEKHAWAGKIMTMFACTRCEPQEAVTPSILPVIQSPSDGFLDFY</sequence>
<dbReference type="EMBL" id="QJSX01000016">
    <property type="protein sequence ID" value="PYE51070.1"/>
    <property type="molecule type" value="Genomic_DNA"/>
</dbReference>
<accession>A0A318S7A5</accession>
<protein>
    <submittedName>
        <fullName evidence="1">Uncharacterized protein</fullName>
    </submittedName>
</protein>
<name>A0A318S7A5_9DEIO</name>
<proteinExistence type="predicted"/>
<reference evidence="1 2" key="1">
    <citation type="submission" date="2018-06" db="EMBL/GenBank/DDBJ databases">
        <title>Genomic Encyclopedia of Type Strains, Phase IV (KMG-IV): sequencing the most valuable type-strain genomes for metagenomic binning, comparative biology and taxonomic classification.</title>
        <authorList>
            <person name="Goeker M."/>
        </authorList>
    </citation>
    <scope>NUCLEOTIDE SEQUENCE [LARGE SCALE GENOMIC DNA]</scope>
    <source>
        <strain evidence="1 2">DSM 18048</strain>
    </source>
</reference>
<keyword evidence="2" id="KW-1185">Reference proteome</keyword>
<organism evidence="1 2">
    <name type="scientific">Deinococcus yavapaiensis KR-236</name>
    <dbReference type="NCBI Taxonomy" id="694435"/>
    <lineage>
        <taxon>Bacteria</taxon>
        <taxon>Thermotogati</taxon>
        <taxon>Deinococcota</taxon>
        <taxon>Deinococci</taxon>
        <taxon>Deinococcales</taxon>
        <taxon>Deinococcaceae</taxon>
        <taxon>Deinococcus</taxon>
    </lineage>
</organism>